<keyword evidence="2" id="KW-1185">Reference proteome</keyword>
<reference evidence="2" key="1">
    <citation type="journal article" date="2023" name="G3 (Bethesda)">
        <title>Genome assembly and association tests identify interacting loci associated with vigor, precocity, and sex in interspecific pistachio rootstocks.</title>
        <authorList>
            <person name="Palmer W."/>
            <person name="Jacygrad E."/>
            <person name="Sagayaradj S."/>
            <person name="Cavanaugh K."/>
            <person name="Han R."/>
            <person name="Bertier L."/>
            <person name="Beede B."/>
            <person name="Kafkas S."/>
            <person name="Golino D."/>
            <person name="Preece J."/>
            <person name="Michelmore R."/>
        </authorList>
    </citation>
    <scope>NUCLEOTIDE SEQUENCE [LARGE SCALE GENOMIC DNA]</scope>
</reference>
<evidence type="ECO:0000313" key="1">
    <source>
        <dbReference type="EMBL" id="KAJ0020559.1"/>
    </source>
</evidence>
<evidence type="ECO:0000313" key="2">
    <source>
        <dbReference type="Proteomes" id="UP001163603"/>
    </source>
</evidence>
<accession>A0ACC0XMN5</accession>
<comment type="caution">
    <text evidence="1">The sequence shown here is derived from an EMBL/GenBank/DDBJ whole genome shotgun (WGS) entry which is preliminary data.</text>
</comment>
<proteinExistence type="predicted"/>
<dbReference type="EMBL" id="CM047746">
    <property type="protein sequence ID" value="KAJ0020559.1"/>
    <property type="molecule type" value="Genomic_DNA"/>
</dbReference>
<organism evidence="1 2">
    <name type="scientific">Pistacia integerrima</name>
    <dbReference type="NCBI Taxonomy" id="434235"/>
    <lineage>
        <taxon>Eukaryota</taxon>
        <taxon>Viridiplantae</taxon>
        <taxon>Streptophyta</taxon>
        <taxon>Embryophyta</taxon>
        <taxon>Tracheophyta</taxon>
        <taxon>Spermatophyta</taxon>
        <taxon>Magnoliopsida</taxon>
        <taxon>eudicotyledons</taxon>
        <taxon>Gunneridae</taxon>
        <taxon>Pentapetalae</taxon>
        <taxon>rosids</taxon>
        <taxon>malvids</taxon>
        <taxon>Sapindales</taxon>
        <taxon>Anacardiaceae</taxon>
        <taxon>Pistacia</taxon>
    </lineage>
</organism>
<dbReference type="Proteomes" id="UP001163603">
    <property type="component" value="Chromosome 11"/>
</dbReference>
<sequence>MSPRFRVNEDMTKLKVYPKLVSPNDVRIYHSILETFKLGDDKDVRWYVMGDDDTVFFVDNLVEVLEKYDHTKYYYIGTNSESIKSNFDFSFEMGFGGGGYALSYGLVEALATRIDDCIERYPYFRVSDILSASCSADLGVDLTIEKGIHQIDLRGDISGLLSSHPRSPLLTLHHFDTVNPIFPSKDRSESINHLMKAANVDQSRLLQQTICYHRQTNWSFSISWGYSAHIYESLFPRSFLKKPLETFRPWKDVRPPLYMFNTRWPPYVDPCGAPHQFFLETVSSGDGEEVVTSYTRSSARNLPPCSVNGNHSADAISRIQVFSPATRRKEAGRVECCDVEYVSGKDSANVKLRACMKGEMVA</sequence>
<protein>
    <submittedName>
        <fullName evidence="1">Uncharacterized protein</fullName>
    </submittedName>
</protein>
<gene>
    <name evidence="1" type="ORF">Pint_31036</name>
</gene>
<name>A0ACC0XMN5_9ROSI</name>